<dbReference type="InterPro" id="IPR058163">
    <property type="entry name" value="LysR-type_TF_proteobact-type"/>
</dbReference>
<keyword evidence="2" id="KW-0805">Transcription regulation</keyword>
<evidence type="ECO:0000256" key="4">
    <source>
        <dbReference type="ARBA" id="ARBA00023163"/>
    </source>
</evidence>
<dbReference type="AlphaFoldDB" id="A0A061SRE7"/>
<accession>A0A061SRE7</accession>
<reference evidence="5 6" key="1">
    <citation type="journal article" date="2014" name="Genome Announc.">
        <title>Draft Genome Sequences of Two Isolates of the Roseobacter Group, Sulfitobacter sp. Strains 3SOLIMAR09 and 1FIGIMAR09, from Harbors of Mallorca Island (Mediterranean Sea).</title>
        <authorList>
            <person name="Mas-Llado M."/>
            <person name="Pina-Villalonga J.M."/>
            <person name="Brunet-Galmes I."/>
            <person name="Nogales B."/>
            <person name="Bosch R."/>
        </authorList>
    </citation>
    <scope>NUCLEOTIDE SEQUENCE [LARGE SCALE GENOMIC DNA]</scope>
    <source>
        <strain evidence="5 6">1FIGIMAR09</strain>
    </source>
</reference>
<dbReference type="GO" id="GO:0003700">
    <property type="term" value="F:DNA-binding transcription factor activity"/>
    <property type="evidence" value="ECO:0007669"/>
    <property type="project" value="InterPro"/>
</dbReference>
<organism evidence="5 6">
    <name type="scientific">Sulfitobacter mediterraneus</name>
    <dbReference type="NCBI Taxonomy" id="83219"/>
    <lineage>
        <taxon>Bacteria</taxon>
        <taxon>Pseudomonadati</taxon>
        <taxon>Pseudomonadota</taxon>
        <taxon>Alphaproteobacteria</taxon>
        <taxon>Rhodobacterales</taxon>
        <taxon>Roseobacteraceae</taxon>
        <taxon>Sulfitobacter</taxon>
    </lineage>
</organism>
<dbReference type="InterPro" id="IPR036390">
    <property type="entry name" value="WH_DNA-bd_sf"/>
</dbReference>
<dbReference type="PANTHER" id="PTHR30537:SF74">
    <property type="entry name" value="HTH-TYPE TRANSCRIPTIONAL REGULATOR TRPI"/>
    <property type="match status" value="1"/>
</dbReference>
<dbReference type="InterPro" id="IPR000847">
    <property type="entry name" value="LysR_HTH_N"/>
</dbReference>
<evidence type="ECO:0000256" key="3">
    <source>
        <dbReference type="ARBA" id="ARBA00023125"/>
    </source>
</evidence>
<evidence type="ECO:0000256" key="1">
    <source>
        <dbReference type="ARBA" id="ARBA00009437"/>
    </source>
</evidence>
<dbReference type="PROSITE" id="PS50931">
    <property type="entry name" value="HTH_LYSR"/>
    <property type="match status" value="1"/>
</dbReference>
<dbReference type="STRING" id="83219.PM02_15445"/>
<dbReference type="GO" id="GO:0006351">
    <property type="term" value="P:DNA-templated transcription"/>
    <property type="evidence" value="ECO:0007669"/>
    <property type="project" value="TreeGrafter"/>
</dbReference>
<comment type="similarity">
    <text evidence="1">Belongs to the LysR transcriptional regulatory family.</text>
</comment>
<dbReference type="Pfam" id="PF00126">
    <property type="entry name" value="HTH_1"/>
    <property type="match status" value="1"/>
</dbReference>
<dbReference type="eggNOG" id="COG0583">
    <property type="taxonomic scope" value="Bacteria"/>
</dbReference>
<proteinExistence type="inferred from homology"/>
<comment type="caution">
    <text evidence="5">The sequence shown here is derived from an EMBL/GenBank/DDBJ whole genome shotgun (WGS) entry which is preliminary data.</text>
</comment>
<dbReference type="Pfam" id="PF03466">
    <property type="entry name" value="LysR_substrate"/>
    <property type="match status" value="1"/>
</dbReference>
<keyword evidence="4" id="KW-0804">Transcription</keyword>
<dbReference type="InterPro" id="IPR036388">
    <property type="entry name" value="WH-like_DNA-bd_sf"/>
</dbReference>
<dbReference type="Gene3D" id="1.10.10.10">
    <property type="entry name" value="Winged helix-like DNA-binding domain superfamily/Winged helix DNA-binding domain"/>
    <property type="match status" value="1"/>
</dbReference>
<dbReference type="InterPro" id="IPR005119">
    <property type="entry name" value="LysR_subst-bd"/>
</dbReference>
<sequence>MAVITNSYRHLLWSVADLCAFVVVCRNGSITRAAKELGVSQPSLSKRIKNLEDTLQTKLFFRRSTGIELTGSGAALFQMAAEPLDTVAHQFDQRRRRTAPNRVLIAVDYAFASFWLLPRLPMLREHLGEIDLRVLASQDPLQESEVQPDISIFMAAKPDVGPEAHLLFPEAVSAVSSPQFLETAGPLTNANDLWDHQSKLLHLGSGSTAAPWFDWLEWLSHAGGRSGVLQKGATFNTYEMIIRAAVSGQGIALGWHSLIDDHIASGELVEVLPHVVTSGRGYFIKINHAAPRKGSITSRVQDWIVNESGAK</sequence>
<name>A0A061SRE7_9RHOB</name>
<keyword evidence="3" id="KW-0238">DNA-binding</keyword>
<dbReference type="PANTHER" id="PTHR30537">
    <property type="entry name" value="HTH-TYPE TRANSCRIPTIONAL REGULATOR"/>
    <property type="match status" value="1"/>
</dbReference>
<dbReference type="SUPFAM" id="SSF46785">
    <property type="entry name" value="Winged helix' DNA-binding domain"/>
    <property type="match status" value="1"/>
</dbReference>
<dbReference type="SUPFAM" id="SSF53850">
    <property type="entry name" value="Periplasmic binding protein-like II"/>
    <property type="match status" value="1"/>
</dbReference>
<evidence type="ECO:0000256" key="2">
    <source>
        <dbReference type="ARBA" id="ARBA00023015"/>
    </source>
</evidence>
<dbReference type="RefSeq" id="WP_037910092.1">
    <property type="nucleotide sequence ID" value="NZ_CP068998.1"/>
</dbReference>
<dbReference type="GeneID" id="72436847"/>
<dbReference type="Gene3D" id="3.40.190.10">
    <property type="entry name" value="Periplasmic binding protein-like II"/>
    <property type="match status" value="2"/>
</dbReference>
<dbReference type="Proteomes" id="UP000027337">
    <property type="component" value="Unassembled WGS sequence"/>
</dbReference>
<keyword evidence="6" id="KW-1185">Reference proteome</keyword>
<dbReference type="GO" id="GO:0043565">
    <property type="term" value="F:sequence-specific DNA binding"/>
    <property type="evidence" value="ECO:0007669"/>
    <property type="project" value="TreeGrafter"/>
</dbReference>
<dbReference type="PRINTS" id="PR00039">
    <property type="entry name" value="HTHLYSR"/>
</dbReference>
<evidence type="ECO:0000313" key="5">
    <source>
        <dbReference type="EMBL" id="KAJ02203.1"/>
    </source>
</evidence>
<dbReference type="EMBL" id="JEMU01000014">
    <property type="protein sequence ID" value="KAJ02203.1"/>
    <property type="molecule type" value="Genomic_DNA"/>
</dbReference>
<protein>
    <submittedName>
        <fullName evidence="5">Uncharacterized protein</fullName>
    </submittedName>
</protein>
<gene>
    <name evidence="5" type="ORF">PM02_15445</name>
</gene>
<evidence type="ECO:0000313" key="6">
    <source>
        <dbReference type="Proteomes" id="UP000027337"/>
    </source>
</evidence>